<dbReference type="PANTHER" id="PTHR30037">
    <property type="entry name" value="DNA-3-METHYLADENINE GLYCOSYLASE 1"/>
    <property type="match status" value="1"/>
</dbReference>
<organism evidence="1 2">
    <name type="scientific">Terrilactibacillus laevilacticus</name>
    <dbReference type="NCBI Taxonomy" id="1380157"/>
    <lineage>
        <taxon>Bacteria</taxon>
        <taxon>Bacillati</taxon>
        <taxon>Bacillota</taxon>
        <taxon>Bacilli</taxon>
        <taxon>Bacillales</taxon>
        <taxon>Bacillaceae</taxon>
        <taxon>Terrilactibacillus</taxon>
    </lineage>
</organism>
<gene>
    <name evidence="1" type="ORF">ACFSTF_10365</name>
</gene>
<dbReference type="NCBIfam" id="TIGR00624">
    <property type="entry name" value="tag"/>
    <property type="match status" value="1"/>
</dbReference>
<dbReference type="Pfam" id="PF03352">
    <property type="entry name" value="Adenine_glyco"/>
    <property type="match status" value="1"/>
</dbReference>
<dbReference type="SUPFAM" id="SSF48150">
    <property type="entry name" value="DNA-glycosylase"/>
    <property type="match status" value="1"/>
</dbReference>
<evidence type="ECO:0000313" key="2">
    <source>
        <dbReference type="Proteomes" id="UP001597458"/>
    </source>
</evidence>
<dbReference type="Gene3D" id="1.10.340.30">
    <property type="entry name" value="Hypothetical protein, domain 2"/>
    <property type="match status" value="1"/>
</dbReference>
<reference evidence="2" key="1">
    <citation type="journal article" date="2019" name="Int. J. Syst. Evol. Microbiol.">
        <title>The Global Catalogue of Microorganisms (GCM) 10K type strain sequencing project: providing services to taxonomists for standard genome sequencing and annotation.</title>
        <authorList>
            <consortium name="The Broad Institute Genomics Platform"/>
            <consortium name="The Broad Institute Genome Sequencing Center for Infectious Disease"/>
            <person name="Wu L."/>
            <person name="Ma J."/>
        </authorList>
    </citation>
    <scope>NUCLEOTIDE SEQUENCE [LARGE SCALE GENOMIC DNA]</scope>
    <source>
        <strain evidence="2">TISTR 2241</strain>
    </source>
</reference>
<accession>A0ABW5PS63</accession>
<name>A0ABW5PS63_9BACI</name>
<comment type="caution">
    <text evidence="1">The sequence shown here is derived from an EMBL/GenBank/DDBJ whole genome shotgun (WGS) entry which is preliminary data.</text>
</comment>
<dbReference type="InterPro" id="IPR011257">
    <property type="entry name" value="DNA_glycosylase"/>
</dbReference>
<dbReference type="InterPro" id="IPR004597">
    <property type="entry name" value="Tag"/>
</dbReference>
<dbReference type="RefSeq" id="WP_141190615.1">
    <property type="nucleotide sequence ID" value="NZ_JBHUMR010000013.1"/>
</dbReference>
<proteinExistence type="predicted"/>
<evidence type="ECO:0000313" key="1">
    <source>
        <dbReference type="EMBL" id="MFD2617708.1"/>
    </source>
</evidence>
<dbReference type="InterPro" id="IPR005019">
    <property type="entry name" value="Adenine_glyco"/>
</dbReference>
<dbReference type="EMBL" id="JBHUMR010000013">
    <property type="protein sequence ID" value="MFD2617708.1"/>
    <property type="molecule type" value="Genomic_DNA"/>
</dbReference>
<dbReference type="Proteomes" id="UP001597458">
    <property type="component" value="Unassembled WGS sequence"/>
</dbReference>
<protein>
    <submittedName>
        <fullName evidence="1">DNA-3-methyladenine glycosylase I</fullName>
    </submittedName>
</protein>
<sequence>MNRCDWVTEDPLYISYHDHEWGMPEYDRLKLFEMLCLEGMQAGLSWITILKRRESYREAFDHFKPELISQYDEKKVETLMQNEGIIRHRGKIEAIITNAKAFLEIEKEEPFSTFIWRFVGGEPIVHHFESSSEVPSSSLISKEMSKVLKKKGFKFVGETICYAYMQATGMVNDHLTSCDCYKKTID</sequence>
<dbReference type="PANTHER" id="PTHR30037:SF4">
    <property type="entry name" value="DNA-3-METHYLADENINE GLYCOSYLASE I"/>
    <property type="match status" value="1"/>
</dbReference>
<dbReference type="InterPro" id="IPR052891">
    <property type="entry name" value="DNA-3mA_glycosylase"/>
</dbReference>
<keyword evidence="2" id="KW-1185">Reference proteome</keyword>